<keyword evidence="3" id="KW-0472">Membrane</keyword>
<evidence type="ECO:0000256" key="2">
    <source>
        <dbReference type="ARBA" id="ARBA00022692"/>
    </source>
</evidence>
<dbReference type="SUPFAM" id="SSF103506">
    <property type="entry name" value="Mitochondrial carrier"/>
    <property type="match status" value="1"/>
</dbReference>
<comment type="subcellular location">
    <subcellularLocation>
        <location evidence="1">Membrane</location>
        <topology evidence="1">Multi-pass membrane protein</topology>
    </subcellularLocation>
</comment>
<organism evidence="4 5">
    <name type="scientific">Trifolium medium</name>
    <dbReference type="NCBI Taxonomy" id="97028"/>
    <lineage>
        <taxon>Eukaryota</taxon>
        <taxon>Viridiplantae</taxon>
        <taxon>Streptophyta</taxon>
        <taxon>Embryophyta</taxon>
        <taxon>Tracheophyta</taxon>
        <taxon>Spermatophyta</taxon>
        <taxon>Magnoliopsida</taxon>
        <taxon>eudicotyledons</taxon>
        <taxon>Gunneridae</taxon>
        <taxon>Pentapetalae</taxon>
        <taxon>rosids</taxon>
        <taxon>fabids</taxon>
        <taxon>Fabales</taxon>
        <taxon>Fabaceae</taxon>
        <taxon>Papilionoideae</taxon>
        <taxon>50 kb inversion clade</taxon>
        <taxon>NPAAA clade</taxon>
        <taxon>Hologalegina</taxon>
        <taxon>IRL clade</taxon>
        <taxon>Trifolieae</taxon>
        <taxon>Trifolium</taxon>
    </lineage>
</organism>
<feature type="non-terminal residue" evidence="4">
    <location>
        <position position="52"/>
    </location>
</feature>
<dbReference type="Pfam" id="PF00153">
    <property type="entry name" value="Mito_carr"/>
    <property type="match status" value="1"/>
</dbReference>
<dbReference type="InterPro" id="IPR023395">
    <property type="entry name" value="MCP_dom_sf"/>
</dbReference>
<dbReference type="GO" id="GO:0016020">
    <property type="term" value="C:membrane"/>
    <property type="evidence" value="ECO:0007669"/>
    <property type="project" value="UniProtKB-SubCell"/>
</dbReference>
<reference evidence="4 5" key="1">
    <citation type="journal article" date="2018" name="Front. Plant Sci.">
        <title>Red Clover (Trifolium pratense) and Zigzag Clover (T. medium) - A Picture of Genomic Similarities and Differences.</title>
        <authorList>
            <person name="Dluhosova J."/>
            <person name="Istvanek J."/>
            <person name="Nedelnik J."/>
            <person name="Repkova J."/>
        </authorList>
    </citation>
    <scope>NUCLEOTIDE SEQUENCE [LARGE SCALE GENOMIC DNA]</scope>
    <source>
        <strain evidence="5">cv. 10/8</strain>
        <tissue evidence="4">Leaf</tissue>
    </source>
</reference>
<accession>A0A392Q9J0</accession>
<sequence length="52" mass="5435">MEDLSRNQIFALHGIAGTGSIALATAFTYPLDTIKVLTQVGSSAGKELNANQ</sequence>
<protein>
    <submittedName>
        <fullName evidence="4">Solute carrier family 25 member 48-like</fullName>
    </submittedName>
</protein>
<evidence type="ECO:0000313" key="5">
    <source>
        <dbReference type="Proteomes" id="UP000265520"/>
    </source>
</evidence>
<dbReference type="AlphaFoldDB" id="A0A392Q9J0"/>
<evidence type="ECO:0000256" key="3">
    <source>
        <dbReference type="ARBA" id="ARBA00023136"/>
    </source>
</evidence>
<proteinExistence type="predicted"/>
<keyword evidence="2" id="KW-0812">Transmembrane</keyword>
<evidence type="ECO:0000313" key="4">
    <source>
        <dbReference type="EMBL" id="MCI20804.1"/>
    </source>
</evidence>
<dbReference type="InterPro" id="IPR018108">
    <property type="entry name" value="MCP_transmembrane"/>
</dbReference>
<keyword evidence="5" id="KW-1185">Reference proteome</keyword>
<dbReference type="Proteomes" id="UP000265520">
    <property type="component" value="Unassembled WGS sequence"/>
</dbReference>
<comment type="caution">
    <text evidence="4">The sequence shown here is derived from an EMBL/GenBank/DDBJ whole genome shotgun (WGS) entry which is preliminary data.</text>
</comment>
<dbReference type="EMBL" id="LXQA010121783">
    <property type="protein sequence ID" value="MCI20804.1"/>
    <property type="molecule type" value="Genomic_DNA"/>
</dbReference>
<evidence type="ECO:0000256" key="1">
    <source>
        <dbReference type="ARBA" id="ARBA00004141"/>
    </source>
</evidence>
<name>A0A392Q9J0_9FABA</name>